<feature type="compositionally biased region" description="Polar residues" evidence="1">
    <location>
        <begin position="90"/>
        <end position="100"/>
    </location>
</feature>
<dbReference type="OrthoDB" id="3799887at2759"/>
<evidence type="ECO:0000256" key="1">
    <source>
        <dbReference type="SAM" id="MobiDB-lite"/>
    </source>
</evidence>
<dbReference type="Proteomes" id="UP000800096">
    <property type="component" value="Unassembled WGS sequence"/>
</dbReference>
<feature type="region of interest" description="Disordered" evidence="1">
    <location>
        <begin position="157"/>
        <end position="250"/>
    </location>
</feature>
<feature type="region of interest" description="Disordered" evidence="1">
    <location>
        <begin position="1"/>
        <end position="111"/>
    </location>
</feature>
<accession>A0A6A5QS82</accession>
<keyword evidence="3" id="KW-1185">Reference proteome</keyword>
<feature type="compositionally biased region" description="Polar residues" evidence="1">
    <location>
        <begin position="28"/>
        <end position="49"/>
    </location>
</feature>
<gene>
    <name evidence="2" type="ORF">BDU57DRAFT_192400</name>
</gene>
<reference evidence="2" key="1">
    <citation type="journal article" date="2020" name="Stud. Mycol.">
        <title>101 Dothideomycetes genomes: a test case for predicting lifestyles and emergence of pathogens.</title>
        <authorList>
            <person name="Haridas S."/>
            <person name="Albert R."/>
            <person name="Binder M."/>
            <person name="Bloem J."/>
            <person name="Labutti K."/>
            <person name="Salamov A."/>
            <person name="Andreopoulos B."/>
            <person name="Baker S."/>
            <person name="Barry K."/>
            <person name="Bills G."/>
            <person name="Bluhm B."/>
            <person name="Cannon C."/>
            <person name="Castanera R."/>
            <person name="Culley D."/>
            <person name="Daum C."/>
            <person name="Ezra D."/>
            <person name="Gonzalez J."/>
            <person name="Henrissat B."/>
            <person name="Kuo A."/>
            <person name="Liang C."/>
            <person name="Lipzen A."/>
            <person name="Lutzoni F."/>
            <person name="Magnuson J."/>
            <person name="Mondo S."/>
            <person name="Nolan M."/>
            <person name="Ohm R."/>
            <person name="Pangilinan J."/>
            <person name="Park H.-J."/>
            <person name="Ramirez L."/>
            <person name="Alfaro M."/>
            <person name="Sun H."/>
            <person name="Tritt A."/>
            <person name="Yoshinaga Y."/>
            <person name="Zwiers L.-H."/>
            <person name="Turgeon B."/>
            <person name="Goodwin S."/>
            <person name="Spatafora J."/>
            <person name="Crous P."/>
            <person name="Grigoriev I."/>
        </authorList>
    </citation>
    <scope>NUCLEOTIDE SEQUENCE</scope>
    <source>
        <strain evidence="2">HMLAC05119</strain>
    </source>
</reference>
<protein>
    <submittedName>
        <fullName evidence="2">Uncharacterized protein</fullName>
    </submittedName>
</protein>
<feature type="region of interest" description="Disordered" evidence="1">
    <location>
        <begin position="133"/>
        <end position="152"/>
    </location>
</feature>
<evidence type="ECO:0000313" key="3">
    <source>
        <dbReference type="Proteomes" id="UP000800096"/>
    </source>
</evidence>
<feature type="compositionally biased region" description="Polar residues" evidence="1">
    <location>
        <begin position="450"/>
        <end position="466"/>
    </location>
</feature>
<dbReference type="AlphaFoldDB" id="A0A6A5QS82"/>
<organism evidence="2 3">
    <name type="scientific">Ampelomyces quisqualis</name>
    <name type="common">Powdery mildew agent</name>
    <dbReference type="NCBI Taxonomy" id="50730"/>
    <lineage>
        <taxon>Eukaryota</taxon>
        <taxon>Fungi</taxon>
        <taxon>Dikarya</taxon>
        <taxon>Ascomycota</taxon>
        <taxon>Pezizomycotina</taxon>
        <taxon>Dothideomycetes</taxon>
        <taxon>Pleosporomycetidae</taxon>
        <taxon>Pleosporales</taxon>
        <taxon>Pleosporineae</taxon>
        <taxon>Phaeosphaeriaceae</taxon>
        <taxon>Ampelomyces</taxon>
    </lineage>
</organism>
<dbReference type="EMBL" id="ML979134">
    <property type="protein sequence ID" value="KAF1918229.1"/>
    <property type="molecule type" value="Genomic_DNA"/>
</dbReference>
<sequence>MEGPFIPDGSPSKPSQISREDSAEIISSEVTPPGVSNQHVSTSEENLVSYTPPGSPLMTSQVSYQNPHTRTGSKQIRKELQLGSPFPKSLSGSSMPSQTDRAALPSQLPKNPAVVFEDSTYIPSRNLPRAQMMHLSSPQQPPVDNLGRGLSRQHHLTDDKVESAGNSSATLPRQHKRNKTTVSDFADMLKPMKVDGQSTAGPSRELFESNDLGSNQHPIQSTSSSWQLPEARQKSGHQRVTSEDSIDSSLTVASDSWNPVEDYIASSADETLSVSNAMSLFNFGTSFQSRQESDQTPDPAQFSWVGLRDTYALSRMELAGHNHGVAVYDAAYVTGKIPETEEEWTTAQLAPGFGSTSSAKFSITYDSNHLALDGNKLPADDAMMAEKGEDLRQDCSMPVDDKVLLQPTVYEPPDGGATRVIAEDAGSISDYANDSDGDEVSTRAEVMPRPSTQPTAPQQDANGNNTDVEDDMIRGDLYFPTIMPSPKSWKQNSDATGQKRKRQSSFLKRISAHFSKLTPTKVAEYERGRLNRDFKFPSQDRSLQLVAPGLGGEYGEERMSETKHKRYISFGGVMKIFAGRGGRKYREGEVEGEQPCRSFLRRQVARLDDFLVRRTW</sequence>
<feature type="compositionally biased region" description="Polar residues" evidence="1">
    <location>
        <begin position="211"/>
        <end position="227"/>
    </location>
</feature>
<feature type="compositionally biased region" description="Polar residues" evidence="1">
    <location>
        <begin position="57"/>
        <end position="74"/>
    </location>
</feature>
<name>A0A6A5QS82_AMPQU</name>
<proteinExistence type="predicted"/>
<feature type="region of interest" description="Disordered" evidence="1">
    <location>
        <begin position="424"/>
        <end position="505"/>
    </location>
</feature>
<evidence type="ECO:0000313" key="2">
    <source>
        <dbReference type="EMBL" id="KAF1918229.1"/>
    </source>
</evidence>